<evidence type="ECO:0000259" key="1">
    <source>
        <dbReference type="Pfam" id="PF08241"/>
    </source>
</evidence>
<dbReference type="Pfam" id="PF08241">
    <property type="entry name" value="Methyltransf_11"/>
    <property type="match status" value="1"/>
</dbReference>
<sequence length="196" mass="22116">MSTDSGHPDMPSSIERMLRPERVETLDPFRVLSHCPATPRDTIADIGCGPGYFTLPLAKFLIHGKVYALDTSDEMIEACQGRLDTARMGNVEVLKCEEYEFPVEAASLDGIFIAFVVHHPEDRVRFLEAAKDMLMPGGWCYILEWHKKETESGPPQRARITPKELRQIGADAGFKYQSHGDVNEENYMMTLINSRV</sequence>
<dbReference type="CDD" id="cd02440">
    <property type="entry name" value="AdoMet_MTases"/>
    <property type="match status" value="1"/>
</dbReference>
<feature type="domain" description="Methyltransferase type 11" evidence="1">
    <location>
        <begin position="45"/>
        <end position="142"/>
    </location>
</feature>
<accession>A0A160VC83</accession>
<reference evidence="2" key="1">
    <citation type="submission" date="2015-10" db="EMBL/GenBank/DDBJ databases">
        <authorList>
            <person name="Gilbert D.G."/>
        </authorList>
    </citation>
    <scope>NUCLEOTIDE SEQUENCE</scope>
</reference>
<dbReference type="InterPro" id="IPR029063">
    <property type="entry name" value="SAM-dependent_MTases_sf"/>
</dbReference>
<keyword evidence="2" id="KW-0808">Transferase</keyword>
<dbReference type="InterPro" id="IPR013216">
    <property type="entry name" value="Methyltransf_11"/>
</dbReference>
<dbReference type="EMBL" id="FAXA01000246">
    <property type="protein sequence ID" value="CUV04968.1"/>
    <property type="molecule type" value="Genomic_DNA"/>
</dbReference>
<dbReference type="GO" id="GO:0032259">
    <property type="term" value="P:methylation"/>
    <property type="evidence" value="ECO:0007669"/>
    <property type="project" value="UniProtKB-KW"/>
</dbReference>
<dbReference type="AlphaFoldDB" id="A0A160VC83"/>
<dbReference type="SUPFAM" id="SSF53335">
    <property type="entry name" value="S-adenosyl-L-methionine-dependent methyltransferases"/>
    <property type="match status" value="1"/>
</dbReference>
<dbReference type="GO" id="GO:0008757">
    <property type="term" value="F:S-adenosylmethionine-dependent methyltransferase activity"/>
    <property type="evidence" value="ECO:0007669"/>
    <property type="project" value="InterPro"/>
</dbReference>
<name>A0A160VC83_9ZZZZ</name>
<dbReference type="PANTHER" id="PTHR43861">
    <property type="entry name" value="TRANS-ACONITATE 2-METHYLTRANSFERASE-RELATED"/>
    <property type="match status" value="1"/>
</dbReference>
<keyword evidence="2" id="KW-0489">Methyltransferase</keyword>
<organism evidence="2">
    <name type="scientific">hydrothermal vent metagenome</name>
    <dbReference type="NCBI Taxonomy" id="652676"/>
    <lineage>
        <taxon>unclassified sequences</taxon>
        <taxon>metagenomes</taxon>
        <taxon>ecological metagenomes</taxon>
    </lineage>
</organism>
<gene>
    <name evidence="2" type="ORF">MGWOODY_Clf796</name>
</gene>
<evidence type="ECO:0000313" key="2">
    <source>
        <dbReference type="EMBL" id="CUV04968.1"/>
    </source>
</evidence>
<protein>
    <submittedName>
        <fullName evidence="2">SAM-dependent methyltransferase</fullName>
    </submittedName>
</protein>
<proteinExistence type="predicted"/>
<dbReference type="Gene3D" id="3.40.50.150">
    <property type="entry name" value="Vaccinia Virus protein VP39"/>
    <property type="match status" value="1"/>
</dbReference>